<dbReference type="EMBL" id="BARW01003855">
    <property type="protein sequence ID" value="GAI58942.1"/>
    <property type="molecule type" value="Genomic_DNA"/>
</dbReference>
<accession>X1PRP7</accession>
<dbReference type="AlphaFoldDB" id="X1PRP7"/>
<dbReference type="Pfam" id="PF23977">
    <property type="entry name" value="Pam3_Gp34"/>
    <property type="match status" value="1"/>
</dbReference>
<name>X1PRP7_9ZZZZ</name>
<protein>
    <submittedName>
        <fullName evidence="1">Uncharacterized protein</fullName>
    </submittedName>
</protein>
<organism evidence="1">
    <name type="scientific">marine sediment metagenome</name>
    <dbReference type="NCBI Taxonomy" id="412755"/>
    <lineage>
        <taxon>unclassified sequences</taxon>
        <taxon>metagenomes</taxon>
        <taxon>ecological metagenomes</taxon>
    </lineage>
</organism>
<dbReference type="InterPro" id="IPR056957">
    <property type="entry name" value="Pam3_Gp34-like"/>
</dbReference>
<evidence type="ECO:0000313" key="1">
    <source>
        <dbReference type="EMBL" id="GAI58942.1"/>
    </source>
</evidence>
<gene>
    <name evidence="1" type="ORF">S12H4_09479</name>
</gene>
<comment type="caution">
    <text evidence="1">The sequence shown here is derived from an EMBL/GenBank/DDBJ whole genome shotgun (WGS) entry which is preliminary data.</text>
</comment>
<sequence length="184" mass="20733">MVEPRRALDEYNAEEMAIPEYRVVQKVGADWAKEQGAKEGQFYNTLTNDIADELNIIVVDLPSGRSRWGAEITSSGPLCFSQDARSNKSANGDDCSKCEYRLDTAWSIDAGKRRKMCCLNYTILGIDLDHDNMPVILRAHGVSALPARQLITQLRMNRSLKGEYHKAVINFKTQEKDTPYGPTY</sequence>
<reference evidence="1" key="1">
    <citation type="journal article" date="2014" name="Front. Microbiol.">
        <title>High frequency of phylogenetically diverse reductive dehalogenase-homologous genes in deep subseafloor sedimentary metagenomes.</title>
        <authorList>
            <person name="Kawai M."/>
            <person name="Futagami T."/>
            <person name="Toyoda A."/>
            <person name="Takaki Y."/>
            <person name="Nishi S."/>
            <person name="Hori S."/>
            <person name="Arai W."/>
            <person name="Tsubouchi T."/>
            <person name="Morono Y."/>
            <person name="Uchiyama I."/>
            <person name="Ito T."/>
            <person name="Fujiyama A."/>
            <person name="Inagaki F."/>
            <person name="Takami H."/>
        </authorList>
    </citation>
    <scope>NUCLEOTIDE SEQUENCE</scope>
    <source>
        <strain evidence="1">Expedition CK06-06</strain>
    </source>
</reference>
<proteinExistence type="predicted"/>
<feature type="non-terminal residue" evidence="1">
    <location>
        <position position="184"/>
    </location>
</feature>